<dbReference type="Proteomes" id="UP001176468">
    <property type="component" value="Unassembled WGS sequence"/>
</dbReference>
<keyword evidence="3" id="KW-1185">Reference proteome</keyword>
<evidence type="ECO:0000313" key="3">
    <source>
        <dbReference type="Proteomes" id="UP001176468"/>
    </source>
</evidence>
<dbReference type="PROSITE" id="PS51257">
    <property type="entry name" value="PROKAR_LIPOPROTEIN"/>
    <property type="match status" value="1"/>
</dbReference>
<gene>
    <name evidence="2" type="ORF">Q5H94_19110</name>
</gene>
<comment type="caution">
    <text evidence="2">The sequence shown here is derived from an EMBL/GenBank/DDBJ whole genome shotgun (WGS) entry which is preliminary data.</text>
</comment>
<dbReference type="RefSeq" id="WP_304562844.1">
    <property type="nucleotide sequence ID" value="NZ_JAUQSZ010000016.1"/>
</dbReference>
<evidence type="ECO:0000256" key="1">
    <source>
        <dbReference type="SAM" id="SignalP"/>
    </source>
</evidence>
<organism evidence="2 3">
    <name type="scientific">Sphingomonas immobilis</name>
    <dbReference type="NCBI Taxonomy" id="3063997"/>
    <lineage>
        <taxon>Bacteria</taxon>
        <taxon>Pseudomonadati</taxon>
        <taxon>Pseudomonadota</taxon>
        <taxon>Alphaproteobacteria</taxon>
        <taxon>Sphingomonadales</taxon>
        <taxon>Sphingomonadaceae</taxon>
        <taxon>Sphingomonas</taxon>
    </lineage>
</organism>
<proteinExistence type="predicted"/>
<name>A0ABT9A6Q2_9SPHN</name>
<accession>A0ABT9A6Q2</accession>
<reference evidence="2" key="1">
    <citation type="submission" date="2023-07" db="EMBL/GenBank/DDBJ databases">
        <authorList>
            <person name="Kim M.K."/>
        </authorList>
    </citation>
    <scope>NUCLEOTIDE SEQUENCE</scope>
    <source>
        <strain evidence="2">CA1-15</strain>
    </source>
</reference>
<evidence type="ECO:0000313" key="2">
    <source>
        <dbReference type="EMBL" id="MDO7844447.1"/>
    </source>
</evidence>
<feature type="chain" id="PRO_5046666216" evidence="1">
    <location>
        <begin position="27"/>
        <end position="58"/>
    </location>
</feature>
<feature type="signal peptide" evidence="1">
    <location>
        <begin position="1"/>
        <end position="26"/>
    </location>
</feature>
<dbReference type="EMBL" id="JAUQSZ010000016">
    <property type="protein sequence ID" value="MDO7844447.1"/>
    <property type="molecule type" value="Genomic_DNA"/>
</dbReference>
<sequence>MILRLLPCAALLMLAACGSGSSAPGAATPGEAQALNDAAVMLDANSVDANAATFVNED</sequence>
<keyword evidence="1" id="KW-0732">Signal</keyword>
<protein>
    <submittedName>
        <fullName evidence="2">Uncharacterized protein</fullName>
    </submittedName>
</protein>